<reference evidence="1 2" key="1">
    <citation type="submission" date="2017-05" db="EMBL/GenBank/DDBJ databases">
        <authorList>
            <person name="Varghese N."/>
            <person name="Submissions S."/>
        </authorList>
    </citation>
    <scope>NUCLEOTIDE SEQUENCE [LARGE SCALE GENOMIC DNA]</scope>
    <source>
        <strain evidence="1 2">DSM 21194</strain>
    </source>
</reference>
<organism evidence="1 2">
    <name type="scientific">Fodinibius sediminis</name>
    <dbReference type="NCBI Taxonomy" id="1214077"/>
    <lineage>
        <taxon>Bacteria</taxon>
        <taxon>Pseudomonadati</taxon>
        <taxon>Balneolota</taxon>
        <taxon>Balneolia</taxon>
        <taxon>Balneolales</taxon>
        <taxon>Balneolaceae</taxon>
        <taxon>Fodinibius</taxon>
    </lineage>
</organism>
<dbReference type="AlphaFoldDB" id="A0A521D4Z6"/>
<dbReference type="Proteomes" id="UP000317593">
    <property type="component" value="Unassembled WGS sequence"/>
</dbReference>
<dbReference type="EMBL" id="FXTH01000008">
    <property type="protein sequence ID" value="SMO66758.1"/>
    <property type="molecule type" value="Genomic_DNA"/>
</dbReference>
<dbReference type="RefSeq" id="WP_142714572.1">
    <property type="nucleotide sequence ID" value="NZ_FXTH01000008.1"/>
</dbReference>
<name>A0A521D4Z6_9BACT</name>
<proteinExistence type="predicted"/>
<evidence type="ECO:0008006" key="3">
    <source>
        <dbReference type="Google" id="ProtNLM"/>
    </source>
</evidence>
<protein>
    <recommendedName>
        <fullName evidence="3">AsmA-like C-terminal region</fullName>
    </recommendedName>
</protein>
<evidence type="ECO:0000313" key="1">
    <source>
        <dbReference type="EMBL" id="SMO66758.1"/>
    </source>
</evidence>
<accession>A0A521D4Z6</accession>
<gene>
    <name evidence="1" type="ORF">SAMN06265218_108153</name>
</gene>
<dbReference type="OrthoDB" id="1523259at2"/>
<keyword evidence="2" id="KW-1185">Reference proteome</keyword>
<evidence type="ECO:0000313" key="2">
    <source>
        <dbReference type="Proteomes" id="UP000317593"/>
    </source>
</evidence>
<sequence>MKQRYLLLGLILAIALITGYHYYAASQAEEQIVRLIEEQTGQDPSISVKHSSVEVTPFTGKVILHDVTIILGNHIERTEQLTVDLSYLDVLKFYLGGTAYALEHLYQAEAQLLRPSYVNKSNLQQVSADSLHLYFDGEALSGIRAAVSDTLFTKPQAIRAEGFGFRLQFPKTLVAGLRSQEFQYEGSVPAGKKSFWEHGSHTVTMDSLRWKPLEAFQSKYGFFIKGFGYATDAIPFHSARIKSSPHPQNGHLQLESELNSELALISARADIGLQQPYGASTLENATISISDFSPSFRRVLENIEQLLSISLPRNGEGILIRLEGTLAEPAIAN</sequence>